<evidence type="ECO:0000256" key="1">
    <source>
        <dbReference type="SAM" id="Phobius"/>
    </source>
</evidence>
<feature type="transmembrane region" description="Helical" evidence="1">
    <location>
        <begin position="354"/>
        <end position="374"/>
    </location>
</feature>
<name>A0ABD3KQT1_EUCGL</name>
<dbReference type="Pfam" id="PF12796">
    <property type="entry name" value="Ank_2"/>
    <property type="match status" value="1"/>
</dbReference>
<accession>A0ABD3KQT1</accession>
<feature type="transmembrane region" description="Helical" evidence="1">
    <location>
        <begin position="453"/>
        <end position="470"/>
    </location>
</feature>
<sequence length="475" mass="53469">MAKSPAKKGEREAGESQLRQAIANDDVAELHDLIVKEQALLDCVSKHHFPDTPLHLAAKAGKTQVAMEIAILKPPMHLALQHEQYHIVRALMTLDPKLIRVRARSGITPLHYVAKKKGDDELELLAEFLCACKSSIEDLTSQCETAVHIAIKNRNLEAFKVLFRWLKRVHLMDILNKEDQDGNTVYAIASTIEPQPDQFHDCLTNVMIMKYQELKIFDVRNIQREEISMGSLKDIIKLLSGNRIILWIAKMSSRLPWVARPYSLSQLLSMEPTIFEKFKTWFGLQDESARNIILGVATLIATATYQAALSPPGGYWQDNSSNSRANSTVVTANSSSIVEKPHKAGDIILSGSKLHVFTALNGLVFLVSIITIWITAIPLLPHSHPVYLLIMFLSSAYYFTATISYPKSDAAAGFIESAFSMSLVGLVLVVSMILWLIYCTYKIRLQREAARRRVCECYLLLSTILAYTYHLCFYF</sequence>
<comment type="caution">
    <text evidence="3">The sequence shown here is derived from an EMBL/GenBank/DDBJ whole genome shotgun (WGS) entry which is preliminary data.</text>
</comment>
<feature type="domain" description="PGG" evidence="2">
    <location>
        <begin position="287"/>
        <end position="378"/>
    </location>
</feature>
<dbReference type="InterPro" id="IPR036770">
    <property type="entry name" value="Ankyrin_rpt-contain_sf"/>
</dbReference>
<gene>
    <name evidence="3" type="ORF">ACJRO7_017629</name>
</gene>
<keyword evidence="1" id="KW-0472">Membrane</keyword>
<keyword evidence="1" id="KW-1133">Transmembrane helix</keyword>
<reference evidence="3 4" key="1">
    <citation type="submission" date="2024-11" db="EMBL/GenBank/DDBJ databases">
        <title>Chromosome-level genome assembly of Eucalyptus globulus Labill. provides insights into its genome evolution.</title>
        <authorList>
            <person name="Li X."/>
        </authorList>
    </citation>
    <scope>NUCLEOTIDE SEQUENCE [LARGE SCALE GENOMIC DNA]</scope>
    <source>
        <strain evidence="3">CL2024</strain>
        <tissue evidence="3">Fresh tender leaves</tissue>
    </source>
</reference>
<dbReference type="SMART" id="SM00248">
    <property type="entry name" value="ANK"/>
    <property type="match status" value="3"/>
</dbReference>
<proteinExistence type="predicted"/>
<feature type="transmembrane region" description="Helical" evidence="1">
    <location>
        <begin position="386"/>
        <end position="406"/>
    </location>
</feature>
<dbReference type="PANTHER" id="PTHR24128:SF24">
    <property type="entry name" value="ANKYRIN REPEAT PROTEIN"/>
    <property type="match status" value="1"/>
</dbReference>
<protein>
    <recommendedName>
        <fullName evidence="2">PGG domain-containing protein</fullName>
    </recommendedName>
</protein>
<dbReference type="SUPFAM" id="SSF48403">
    <property type="entry name" value="Ankyrin repeat"/>
    <property type="match status" value="1"/>
</dbReference>
<evidence type="ECO:0000313" key="3">
    <source>
        <dbReference type="EMBL" id="KAL3742175.1"/>
    </source>
</evidence>
<keyword evidence="1" id="KW-0812">Transmembrane</keyword>
<dbReference type="Pfam" id="PF13962">
    <property type="entry name" value="PGG"/>
    <property type="match status" value="1"/>
</dbReference>
<dbReference type="AlphaFoldDB" id="A0ABD3KQT1"/>
<dbReference type="EMBL" id="JBJKBG010000004">
    <property type="protein sequence ID" value="KAL3742175.1"/>
    <property type="molecule type" value="Genomic_DNA"/>
</dbReference>
<dbReference type="InterPro" id="IPR002110">
    <property type="entry name" value="Ankyrin_rpt"/>
</dbReference>
<feature type="transmembrane region" description="Helical" evidence="1">
    <location>
        <begin position="418"/>
        <end position="441"/>
    </location>
</feature>
<evidence type="ECO:0000259" key="2">
    <source>
        <dbReference type="Pfam" id="PF13962"/>
    </source>
</evidence>
<dbReference type="PANTHER" id="PTHR24128">
    <property type="entry name" value="HOMEOBOX PROTEIN WARIAI"/>
    <property type="match status" value="1"/>
</dbReference>
<organism evidence="3 4">
    <name type="scientific">Eucalyptus globulus</name>
    <name type="common">Tasmanian blue gum</name>
    <dbReference type="NCBI Taxonomy" id="34317"/>
    <lineage>
        <taxon>Eukaryota</taxon>
        <taxon>Viridiplantae</taxon>
        <taxon>Streptophyta</taxon>
        <taxon>Embryophyta</taxon>
        <taxon>Tracheophyta</taxon>
        <taxon>Spermatophyta</taxon>
        <taxon>Magnoliopsida</taxon>
        <taxon>eudicotyledons</taxon>
        <taxon>Gunneridae</taxon>
        <taxon>Pentapetalae</taxon>
        <taxon>rosids</taxon>
        <taxon>malvids</taxon>
        <taxon>Myrtales</taxon>
        <taxon>Myrtaceae</taxon>
        <taxon>Myrtoideae</taxon>
        <taxon>Eucalypteae</taxon>
        <taxon>Eucalyptus</taxon>
    </lineage>
</organism>
<dbReference type="Gene3D" id="1.25.40.20">
    <property type="entry name" value="Ankyrin repeat-containing domain"/>
    <property type="match status" value="1"/>
</dbReference>
<evidence type="ECO:0000313" key="4">
    <source>
        <dbReference type="Proteomes" id="UP001634007"/>
    </source>
</evidence>
<dbReference type="Proteomes" id="UP001634007">
    <property type="component" value="Unassembled WGS sequence"/>
</dbReference>
<keyword evidence="4" id="KW-1185">Reference proteome</keyword>
<dbReference type="InterPro" id="IPR026961">
    <property type="entry name" value="PGG_dom"/>
</dbReference>